<keyword evidence="17" id="KW-1185">Reference proteome</keyword>
<dbReference type="Pfam" id="PF00122">
    <property type="entry name" value="E1-E2_ATPase"/>
    <property type="match status" value="1"/>
</dbReference>
<evidence type="ECO:0000256" key="1">
    <source>
        <dbReference type="ARBA" id="ARBA00004651"/>
    </source>
</evidence>
<reference evidence="16" key="1">
    <citation type="submission" date="2021-02" db="EMBL/GenBank/DDBJ databases">
        <authorList>
            <person name="Nowell W R."/>
        </authorList>
    </citation>
    <scope>NUCLEOTIDE SEQUENCE</scope>
</reference>
<comment type="subcellular location">
    <subcellularLocation>
        <location evidence="1">Cell membrane</location>
        <topology evidence="1">Multi-pass membrane protein</topology>
    </subcellularLocation>
</comment>
<dbReference type="InterPro" id="IPR006068">
    <property type="entry name" value="ATPase_P-typ_cation-transptr_C"/>
</dbReference>
<dbReference type="Gene3D" id="2.70.150.10">
    <property type="entry name" value="Calcium-transporting ATPase, cytoplasmic transduction domain A"/>
    <property type="match status" value="2"/>
</dbReference>
<dbReference type="InterPro" id="IPR023298">
    <property type="entry name" value="ATPase_P-typ_TM_dom_sf"/>
</dbReference>
<dbReference type="InterPro" id="IPR001757">
    <property type="entry name" value="P_typ_ATPase"/>
</dbReference>
<dbReference type="FunFam" id="1.20.1110.10:FF:000095">
    <property type="entry name" value="Sodium/potassium-transporting ATPase subunit alpha-1"/>
    <property type="match status" value="1"/>
</dbReference>
<evidence type="ECO:0000259" key="14">
    <source>
        <dbReference type="SMART" id="SM00831"/>
    </source>
</evidence>
<comment type="function">
    <text evidence="11">This is the catalytic component of the active enzyme, which catalyzes the hydrolysis of ATP coupled with the exchange of sodium and potassium ions across the plasma membrane. This action creates the electrochemical gradient of sodium and potassium ions, providing the energy for active transport of various nutrients.</text>
</comment>
<dbReference type="SMART" id="SM00831">
    <property type="entry name" value="Cation_ATPase_N"/>
    <property type="match status" value="1"/>
</dbReference>
<organism evidence="16 17">
    <name type="scientific">Rotaria sordida</name>
    <dbReference type="NCBI Taxonomy" id="392033"/>
    <lineage>
        <taxon>Eukaryota</taxon>
        <taxon>Metazoa</taxon>
        <taxon>Spiralia</taxon>
        <taxon>Gnathifera</taxon>
        <taxon>Rotifera</taxon>
        <taxon>Eurotatoria</taxon>
        <taxon>Bdelloidea</taxon>
        <taxon>Philodinida</taxon>
        <taxon>Philodinidae</taxon>
        <taxon>Rotaria</taxon>
    </lineage>
</organism>
<evidence type="ECO:0000313" key="17">
    <source>
        <dbReference type="Proteomes" id="UP000663870"/>
    </source>
</evidence>
<evidence type="ECO:0000313" key="16">
    <source>
        <dbReference type="EMBL" id="CAF1200348.1"/>
    </source>
</evidence>
<evidence type="ECO:0000256" key="5">
    <source>
        <dbReference type="ARBA" id="ARBA00022840"/>
    </source>
</evidence>
<keyword evidence="5" id="KW-0067">ATP-binding</keyword>
<evidence type="ECO:0000313" key="15">
    <source>
        <dbReference type="EMBL" id="CAF1045129.1"/>
    </source>
</evidence>
<dbReference type="GO" id="GO:0036376">
    <property type="term" value="P:sodium ion export across plasma membrane"/>
    <property type="evidence" value="ECO:0007669"/>
    <property type="project" value="TreeGrafter"/>
</dbReference>
<dbReference type="Gene3D" id="3.40.50.1000">
    <property type="entry name" value="HAD superfamily/HAD-like"/>
    <property type="match status" value="1"/>
</dbReference>
<accession>A0A814W590</accession>
<dbReference type="SUPFAM" id="SSF81660">
    <property type="entry name" value="Metal cation-transporting ATPase, ATP-binding domain N"/>
    <property type="match status" value="1"/>
</dbReference>
<feature type="domain" description="Cation-transporting P-type ATPase N-terminal" evidence="14">
    <location>
        <begin position="11"/>
        <end position="91"/>
    </location>
</feature>
<dbReference type="InterPro" id="IPR059000">
    <property type="entry name" value="ATPase_P-type_domA"/>
</dbReference>
<dbReference type="PRINTS" id="PR00119">
    <property type="entry name" value="CATATPASE"/>
</dbReference>
<sequence>MNGPEQTLEINDHKLNLPDLYQRYNTDPEAGLTDAKAKEIFNRDGPNMLPQPKTTPEWMKICRKIFGGFALLFWICAKSKISPILNQISDMIPEKAVAIRNGEKQIINAKDLVIGDIVKITFGDRIPADIRIIESKNFKVINSSLTGEREPQIRSTEFTNENPLETRNLAFLSTIADEGTAKGLVIRTGDHTVIGRTINSISNQSTGDTSLTKEISHLNYSITRVAVILGISFFIITLSFGYPFIESIILLIVIIIANVPTGLSITITICLTLIAERMARKNLDVSENQALSTFDKNSRGFLALSRCATLCNRADFKQDSENLAQPVLQRACNGDSSEVALLKCVELSTGNVSRSREIHPKVCEIPFNSTNKYQLSIHELNTNIESEENSRSYLLVMKGAPEGIIERCSTIYIDGEDLEMNDYWRTAFEHAYLELGKLGERVLGFCDLCLPGKEYPYGYSFDTDEVNFPTTNLRFLGLMGMIDASKASVPDVIMKCRSAGIKVIMVTGDHPITSKAIARTVGIISKGSETAEDIAERLDISLELVDSNDAKACVIHGNDLRAKSPEEIDALLRDYPEIVFARTSPQQKAIIVEACQRQGDIVTMIGNSVHDLPALQQADVGIVIGIDSSAICKQAAEIIMMDDNFASFLTGVEQSRLMFDNLKKSIAYTMTSNIAKMISVLIFLLTNIPLAWGITTVLCIEFMNIMGAISLAYEKVETDIMKRRPRDPKHDRLVNKRPALITFSLIGIIQVATGLFAYFLIMIENGFSPSHLFDLRKSWESKDVNNSYGQEWTNEQRKQLKFTCYTAFVITIIICQWATLIIFKTRRDSILQQNMNNLMLNVGMIFETILLAIISYIIYSNTALNTYSSKFGCWLPALSYVILILILDEVRKYIIRKHPGGVVDKETSY</sequence>
<dbReference type="Proteomes" id="UP000663854">
    <property type="component" value="Unassembled WGS sequence"/>
</dbReference>
<dbReference type="Pfam" id="PF00689">
    <property type="entry name" value="Cation_ATPase_C"/>
    <property type="match status" value="1"/>
</dbReference>
<dbReference type="Gene3D" id="3.40.1110.10">
    <property type="entry name" value="Calcium-transporting ATPase, cytoplasmic domain N"/>
    <property type="match status" value="1"/>
</dbReference>
<feature type="transmembrane region" description="Helical" evidence="13">
    <location>
        <begin position="739"/>
        <end position="763"/>
    </location>
</feature>
<dbReference type="GO" id="GO:1902600">
    <property type="term" value="P:proton transmembrane transport"/>
    <property type="evidence" value="ECO:0007669"/>
    <property type="project" value="TreeGrafter"/>
</dbReference>
<dbReference type="PANTHER" id="PTHR43294:SF13">
    <property type="entry name" value="SODIUM_POTASSIUM-TRANSPORTING ATPASE SUBUNIT ALPHA"/>
    <property type="match status" value="1"/>
</dbReference>
<evidence type="ECO:0000256" key="13">
    <source>
        <dbReference type="SAM" id="Phobius"/>
    </source>
</evidence>
<evidence type="ECO:0000256" key="3">
    <source>
        <dbReference type="ARBA" id="ARBA00022692"/>
    </source>
</evidence>
<keyword evidence="10" id="KW-0813">Transport</keyword>
<evidence type="ECO:0000256" key="9">
    <source>
        <dbReference type="ARBA" id="ARBA00023136"/>
    </source>
</evidence>
<dbReference type="PRINTS" id="PR00121">
    <property type="entry name" value="NAKATPASE"/>
</dbReference>
<keyword evidence="3 13" id="KW-0812">Transmembrane</keyword>
<dbReference type="GO" id="GO:0016887">
    <property type="term" value="F:ATP hydrolysis activity"/>
    <property type="evidence" value="ECO:0007669"/>
    <property type="project" value="InterPro"/>
</dbReference>
<keyword evidence="9 13" id="KW-0472">Membrane</keyword>
<dbReference type="GO" id="GO:0005524">
    <property type="term" value="F:ATP binding"/>
    <property type="evidence" value="ECO:0007669"/>
    <property type="project" value="UniProtKB-KW"/>
</dbReference>
<proteinExistence type="predicted"/>
<dbReference type="Gene3D" id="1.20.1110.10">
    <property type="entry name" value="Calcium-transporting ATPase, transmembrane domain"/>
    <property type="match status" value="3"/>
</dbReference>
<evidence type="ECO:0000256" key="2">
    <source>
        <dbReference type="ARBA" id="ARBA00022475"/>
    </source>
</evidence>
<feature type="transmembrane region" description="Helical" evidence="13">
    <location>
        <begin position="222"/>
        <end position="242"/>
    </location>
</feature>
<feature type="transmembrane region" description="Helical" evidence="13">
    <location>
        <begin position="805"/>
        <end position="823"/>
    </location>
</feature>
<feature type="transmembrane region" description="Helical" evidence="13">
    <location>
        <begin position="835"/>
        <end position="859"/>
    </location>
</feature>
<feature type="transmembrane region" description="Helical" evidence="13">
    <location>
        <begin position="691"/>
        <end position="713"/>
    </location>
</feature>
<keyword evidence="10" id="KW-0739">Sodium transport</keyword>
<evidence type="ECO:0000256" key="11">
    <source>
        <dbReference type="ARBA" id="ARBA00037422"/>
    </source>
</evidence>
<name>A0A814W590_9BILA</name>
<evidence type="ECO:0000256" key="4">
    <source>
        <dbReference type="ARBA" id="ARBA00022741"/>
    </source>
</evidence>
<keyword evidence="10" id="KW-0406">Ion transport</keyword>
<dbReference type="FunFam" id="2.70.150.10:FF:000003">
    <property type="entry name" value="Sodium/potassium-transporting ATPase subunit alpha"/>
    <property type="match status" value="1"/>
</dbReference>
<dbReference type="InterPro" id="IPR036412">
    <property type="entry name" value="HAD-like_sf"/>
</dbReference>
<dbReference type="GO" id="GO:0006883">
    <property type="term" value="P:intracellular sodium ion homeostasis"/>
    <property type="evidence" value="ECO:0007669"/>
    <property type="project" value="TreeGrafter"/>
</dbReference>
<dbReference type="EMBL" id="CAJNOH010000455">
    <property type="protein sequence ID" value="CAF1045129.1"/>
    <property type="molecule type" value="Genomic_DNA"/>
</dbReference>
<dbReference type="SUPFAM" id="SSF56784">
    <property type="entry name" value="HAD-like"/>
    <property type="match status" value="1"/>
</dbReference>
<comment type="subunit">
    <text evidence="12">The sodium/potassium-transporting ATPase is composed of a catalytic alpha subunit, an auxiliary non-catalytic beta subunit and an additional regulatory subunit.</text>
</comment>
<evidence type="ECO:0000256" key="7">
    <source>
        <dbReference type="ARBA" id="ARBA00022989"/>
    </source>
</evidence>
<dbReference type="SUPFAM" id="SSF81665">
    <property type="entry name" value="Calcium ATPase, transmembrane domain M"/>
    <property type="match status" value="1"/>
</dbReference>
<keyword evidence="4" id="KW-0547">Nucleotide-binding</keyword>
<dbReference type="InterPro" id="IPR050510">
    <property type="entry name" value="Cation_transp_ATPase_P-type"/>
</dbReference>
<evidence type="ECO:0000256" key="8">
    <source>
        <dbReference type="ARBA" id="ARBA00023053"/>
    </source>
</evidence>
<evidence type="ECO:0000256" key="10">
    <source>
        <dbReference type="ARBA" id="ARBA00023201"/>
    </source>
</evidence>
<keyword evidence="2" id="KW-1003">Cell membrane</keyword>
<dbReference type="SUPFAM" id="SSF81653">
    <property type="entry name" value="Calcium ATPase, transduction domain A"/>
    <property type="match status" value="1"/>
</dbReference>
<dbReference type="EMBL" id="CAJNOL010000790">
    <property type="protein sequence ID" value="CAF1200348.1"/>
    <property type="molecule type" value="Genomic_DNA"/>
</dbReference>
<feature type="transmembrane region" description="Helical" evidence="13">
    <location>
        <begin position="871"/>
        <end position="887"/>
    </location>
</feature>
<dbReference type="Pfam" id="PF00690">
    <property type="entry name" value="Cation_ATPase_N"/>
    <property type="match status" value="1"/>
</dbReference>
<gene>
    <name evidence="16" type="ORF">JXQ802_LOCUS24381</name>
    <name evidence="15" type="ORF">PYM288_LOCUS16853</name>
</gene>
<dbReference type="GO" id="GO:0030007">
    <property type="term" value="P:intracellular potassium ion homeostasis"/>
    <property type="evidence" value="ECO:0007669"/>
    <property type="project" value="TreeGrafter"/>
</dbReference>
<dbReference type="InterPro" id="IPR023299">
    <property type="entry name" value="ATPase_P-typ_cyto_dom_N"/>
</dbReference>
<evidence type="ECO:0000256" key="6">
    <source>
        <dbReference type="ARBA" id="ARBA00022967"/>
    </source>
</evidence>
<dbReference type="NCBIfam" id="TIGR01494">
    <property type="entry name" value="ATPase_P-type"/>
    <property type="match status" value="1"/>
</dbReference>
<dbReference type="InterPro" id="IPR008250">
    <property type="entry name" value="ATPase_P-typ_transduc_dom_A_sf"/>
</dbReference>
<dbReference type="FunFam" id="3.40.50.1000:FF:000083">
    <property type="entry name" value="Sodium/potassium-transporting ATPase subunit alpha"/>
    <property type="match status" value="1"/>
</dbReference>
<dbReference type="Proteomes" id="UP000663870">
    <property type="component" value="Unassembled WGS sequence"/>
</dbReference>
<dbReference type="GO" id="GO:0005886">
    <property type="term" value="C:plasma membrane"/>
    <property type="evidence" value="ECO:0007669"/>
    <property type="project" value="UniProtKB-SubCell"/>
</dbReference>
<dbReference type="AlphaFoldDB" id="A0A814W590"/>
<dbReference type="GO" id="GO:0005391">
    <property type="term" value="F:P-type sodium:potassium-exchanging transporter activity"/>
    <property type="evidence" value="ECO:0007669"/>
    <property type="project" value="TreeGrafter"/>
</dbReference>
<keyword evidence="7 13" id="KW-1133">Transmembrane helix</keyword>
<evidence type="ECO:0000256" key="12">
    <source>
        <dbReference type="ARBA" id="ARBA00038795"/>
    </source>
</evidence>
<dbReference type="InterPro" id="IPR023214">
    <property type="entry name" value="HAD_sf"/>
</dbReference>
<comment type="caution">
    <text evidence="16">The sequence shown here is derived from an EMBL/GenBank/DDBJ whole genome shotgun (WGS) entry which is preliminary data.</text>
</comment>
<dbReference type="PANTHER" id="PTHR43294">
    <property type="entry name" value="SODIUM/POTASSIUM-TRANSPORTING ATPASE SUBUNIT ALPHA"/>
    <property type="match status" value="1"/>
</dbReference>
<keyword evidence="8" id="KW-0915">Sodium</keyword>
<dbReference type="FunFam" id="3.40.1110.10:FF:000001">
    <property type="entry name" value="Sodium/potassium-transporting ATPase subunit alpha"/>
    <property type="match status" value="1"/>
</dbReference>
<keyword evidence="6" id="KW-1278">Translocase</keyword>
<dbReference type="GO" id="GO:1990573">
    <property type="term" value="P:potassium ion import across plasma membrane"/>
    <property type="evidence" value="ECO:0007669"/>
    <property type="project" value="TreeGrafter"/>
</dbReference>
<dbReference type="InterPro" id="IPR004014">
    <property type="entry name" value="ATPase_P-typ_cation-transptr_N"/>
</dbReference>
<dbReference type="Pfam" id="PF13246">
    <property type="entry name" value="Cation_ATPase"/>
    <property type="match status" value="1"/>
</dbReference>
<protein>
    <recommendedName>
        <fullName evidence="14">Cation-transporting P-type ATPase N-terminal domain-containing protein</fullName>
    </recommendedName>
</protein>
<feature type="transmembrane region" description="Helical" evidence="13">
    <location>
        <begin position="248"/>
        <end position="274"/>
    </location>
</feature>